<evidence type="ECO:0000313" key="3">
    <source>
        <dbReference type="Proteomes" id="UP000688137"/>
    </source>
</evidence>
<dbReference type="AlphaFoldDB" id="A0A8S1NL71"/>
<comment type="caution">
    <text evidence="2">The sequence shown here is derived from an EMBL/GenBank/DDBJ whole genome shotgun (WGS) entry which is preliminary data.</text>
</comment>
<proteinExistence type="predicted"/>
<evidence type="ECO:0000313" key="2">
    <source>
        <dbReference type="EMBL" id="CAD8091176.1"/>
    </source>
</evidence>
<dbReference type="OMA" id="YASDDRW"/>
<feature type="transmembrane region" description="Helical" evidence="1">
    <location>
        <begin position="80"/>
        <end position="99"/>
    </location>
</feature>
<accession>A0A8S1NL71</accession>
<organism evidence="2 3">
    <name type="scientific">Paramecium primaurelia</name>
    <dbReference type="NCBI Taxonomy" id="5886"/>
    <lineage>
        <taxon>Eukaryota</taxon>
        <taxon>Sar</taxon>
        <taxon>Alveolata</taxon>
        <taxon>Ciliophora</taxon>
        <taxon>Intramacronucleata</taxon>
        <taxon>Oligohymenophorea</taxon>
        <taxon>Peniculida</taxon>
        <taxon>Parameciidae</taxon>
        <taxon>Paramecium</taxon>
    </lineage>
</organism>
<keyword evidence="1" id="KW-1133">Transmembrane helix</keyword>
<keyword evidence="3" id="KW-1185">Reference proteome</keyword>
<feature type="transmembrane region" description="Helical" evidence="1">
    <location>
        <begin position="175"/>
        <end position="200"/>
    </location>
</feature>
<protein>
    <recommendedName>
        <fullName evidence="4">Transmembrane protein</fullName>
    </recommendedName>
</protein>
<evidence type="ECO:0008006" key="4">
    <source>
        <dbReference type="Google" id="ProtNLM"/>
    </source>
</evidence>
<dbReference type="EMBL" id="CAJJDM010000090">
    <property type="protein sequence ID" value="CAD8091176.1"/>
    <property type="molecule type" value="Genomic_DNA"/>
</dbReference>
<name>A0A8S1NL71_PARPR</name>
<reference evidence="2" key="1">
    <citation type="submission" date="2021-01" db="EMBL/GenBank/DDBJ databases">
        <authorList>
            <consortium name="Genoscope - CEA"/>
            <person name="William W."/>
        </authorList>
    </citation>
    <scope>NUCLEOTIDE SEQUENCE</scope>
</reference>
<feature type="transmembrane region" description="Helical" evidence="1">
    <location>
        <begin position="43"/>
        <end position="65"/>
    </location>
</feature>
<sequence>MSVLFAYVKRCYKCQWGKTYIMKTEKGEFTGESAPLWKNVSPAAFLAQCIISMLMIAGVIVAYVIEINGLDDNCTVSYKPWIIGQLIAVFFSGILDFYIYRVKYASDDRWFRLIVVILCQIALLVAIGGISFFQGLKVILGLGDQCQLPDEGDENSQTQDEQEYYTPENVFGNQIWMANFFISATTLLILLIKLIVLCFLTKNIYFSTSRFVAIASKPEEKKFVD</sequence>
<keyword evidence="1" id="KW-0812">Transmembrane</keyword>
<gene>
    <name evidence="2" type="ORF">PPRIM_AZ9-3.1.T0870168</name>
</gene>
<evidence type="ECO:0000256" key="1">
    <source>
        <dbReference type="SAM" id="Phobius"/>
    </source>
</evidence>
<dbReference type="Proteomes" id="UP000688137">
    <property type="component" value="Unassembled WGS sequence"/>
</dbReference>
<feature type="transmembrane region" description="Helical" evidence="1">
    <location>
        <begin position="111"/>
        <end position="133"/>
    </location>
</feature>
<keyword evidence="1" id="KW-0472">Membrane</keyword>